<evidence type="ECO:0000313" key="2">
    <source>
        <dbReference type="EMBL" id="AVK76141.1"/>
    </source>
</evidence>
<sequence length="169" mass="17382">MTFVRTQSVVYASVAVAALLLSATCSVTAATSITTRTTVDIHAQLVYAALQCDRPAVERILSDAPHAIRGLSVDGSGTALHAVARAPSTDACLDTAAALLRAGVDPLALDGVGRTAVDVARDTDAQQQRPDRPPMGLFLAAAASGERTLNMRNHGPLVDDSAVPPPCAV</sequence>
<feature type="region of interest" description="Disordered" evidence="1">
    <location>
        <begin position="150"/>
        <end position="169"/>
    </location>
</feature>
<dbReference type="Gene3D" id="1.25.40.20">
    <property type="entry name" value="Ankyrin repeat-containing domain"/>
    <property type="match status" value="1"/>
</dbReference>
<reference evidence="2" key="1">
    <citation type="journal article" date="2018" name="Nat. Commun.">
        <title>Diversity and evolution of the emerging Pandoraviridae family.</title>
        <authorList>
            <person name="Legendre M."/>
            <person name="Fabre E."/>
            <person name="Poirot O."/>
            <person name="Jeudy S."/>
            <person name="Lartigue A."/>
            <person name="Alempic J.M."/>
            <person name="Beucher L."/>
            <person name="Philippe N."/>
            <person name="Bertaux L."/>
            <person name="Christo-Foroux E."/>
            <person name="Labadie K."/>
            <person name="Coute Y."/>
            <person name="Abergel C."/>
            <person name="Claverie J.M."/>
        </authorList>
    </citation>
    <scope>NUCLEOTIDE SEQUENCE [LARGE SCALE GENOMIC DNA]</scope>
    <source>
        <strain evidence="2">Neocaledonia</strain>
    </source>
</reference>
<evidence type="ECO:0000256" key="1">
    <source>
        <dbReference type="SAM" id="MobiDB-lite"/>
    </source>
</evidence>
<protein>
    <submittedName>
        <fullName evidence="2">Ankyrin repeat incomplete domain containing protein</fullName>
    </submittedName>
</protein>
<dbReference type="EMBL" id="MG011690">
    <property type="protein sequence ID" value="AVK76141.1"/>
    <property type="molecule type" value="Genomic_DNA"/>
</dbReference>
<proteinExistence type="predicted"/>
<name>A0A2U7UCF3_9VIRU</name>
<dbReference type="RefSeq" id="YP_009482144.1">
    <property type="nucleotide sequence ID" value="NC_037666.1"/>
</dbReference>
<dbReference type="GeneID" id="36842854"/>
<dbReference type="Proteomes" id="UP000249287">
    <property type="component" value="Segment"/>
</dbReference>
<dbReference type="KEGG" id="vg:36842854"/>
<accession>A0A2U7UCF3</accession>
<organism evidence="2">
    <name type="scientific">Pandoravirus neocaledonia</name>
    <dbReference type="NCBI Taxonomy" id="2107708"/>
    <lineage>
        <taxon>Viruses</taxon>
        <taxon>Pandoravirus</taxon>
    </lineage>
</organism>
<dbReference type="SUPFAM" id="SSF48403">
    <property type="entry name" value="Ankyrin repeat"/>
    <property type="match status" value="1"/>
</dbReference>
<dbReference type="InterPro" id="IPR036770">
    <property type="entry name" value="Ankyrin_rpt-contain_sf"/>
</dbReference>
<gene>
    <name evidence="2" type="ORF">pneo_cds_534</name>
</gene>